<sequence>VVASIFIHPLPSVRRSARPLHSSQSEAPRFLCRAGHSDDAGHLFDGMRPAKRGKREAPPASADGPTIESLPDGLLQHILGFLDARQAVRTCVLARRWRHLWQSATSLRVWEAKLAKIRAFMEHLLLLRTGSPLHTFELGLNAFRDGDGPRANLWVRFALLCKAQVLKLGSSFPVQTGFQLDDLPLVSQHLRVLVLAGVVLKNRTCDFLSCQSLEQLDIVKCLLPCVRKISSKTLKFLSIRNCRFNQDQKFRTIIYAPSLVSLRLDDHRCEYDYVYRAPVLDSMPLLQKAFFRLIHVTADSCTRADSGNCGLDNCNSCYGVEGDNRSVFLEGLSEAENLSLIAESKTFVFKRDLKQCPTFSNLKTLLLNDYWCVAPDFHELNCILKHSPVLERLTVHLFSTGRKHKLRIRGSWNPAEISAAISDHLKIVEVKCEVIDNGVVKLLKFISTFNICFKLDEVEILQQ</sequence>
<proteinExistence type="predicted"/>
<dbReference type="CDD" id="cd22160">
    <property type="entry name" value="F-box_AtFBL13-like"/>
    <property type="match status" value="1"/>
</dbReference>
<dbReference type="Gene3D" id="1.20.1280.50">
    <property type="match status" value="1"/>
</dbReference>
<dbReference type="InterPro" id="IPR053781">
    <property type="entry name" value="F-box_AtFBL13-like"/>
</dbReference>
<dbReference type="InterPro" id="IPR001810">
    <property type="entry name" value="F-box_dom"/>
</dbReference>
<accession>A0AAQ3PNY0</accession>
<dbReference type="InterPro" id="IPR036047">
    <property type="entry name" value="F-box-like_dom_sf"/>
</dbReference>
<dbReference type="PANTHER" id="PTHR34223:SF80">
    <property type="entry name" value="OS11G0205900 PROTEIN"/>
    <property type="match status" value="1"/>
</dbReference>
<feature type="region of interest" description="Disordered" evidence="1">
    <location>
        <begin position="41"/>
        <end position="66"/>
    </location>
</feature>
<evidence type="ECO:0000256" key="1">
    <source>
        <dbReference type="SAM" id="MobiDB-lite"/>
    </source>
</evidence>
<organism evidence="3 4">
    <name type="scientific">Paspalum notatum var. saurae</name>
    <dbReference type="NCBI Taxonomy" id="547442"/>
    <lineage>
        <taxon>Eukaryota</taxon>
        <taxon>Viridiplantae</taxon>
        <taxon>Streptophyta</taxon>
        <taxon>Embryophyta</taxon>
        <taxon>Tracheophyta</taxon>
        <taxon>Spermatophyta</taxon>
        <taxon>Magnoliopsida</taxon>
        <taxon>Liliopsida</taxon>
        <taxon>Poales</taxon>
        <taxon>Poaceae</taxon>
        <taxon>PACMAD clade</taxon>
        <taxon>Panicoideae</taxon>
        <taxon>Andropogonodae</taxon>
        <taxon>Paspaleae</taxon>
        <taxon>Paspalinae</taxon>
        <taxon>Paspalum</taxon>
    </lineage>
</organism>
<dbReference type="Proteomes" id="UP001341281">
    <property type="component" value="Chromosome 01"/>
</dbReference>
<reference evidence="3 4" key="1">
    <citation type="submission" date="2024-02" db="EMBL/GenBank/DDBJ databases">
        <title>High-quality chromosome-scale genome assembly of Pensacola bahiagrass (Paspalum notatum Flugge var. saurae).</title>
        <authorList>
            <person name="Vega J.M."/>
            <person name="Podio M."/>
            <person name="Orjuela J."/>
            <person name="Siena L.A."/>
            <person name="Pessino S.C."/>
            <person name="Combes M.C."/>
            <person name="Mariac C."/>
            <person name="Albertini E."/>
            <person name="Pupilli F."/>
            <person name="Ortiz J.P.A."/>
            <person name="Leblanc O."/>
        </authorList>
    </citation>
    <scope>NUCLEOTIDE SEQUENCE [LARGE SCALE GENOMIC DNA]</scope>
    <source>
        <strain evidence="3">R1</strain>
        <tissue evidence="3">Leaf</tissue>
    </source>
</reference>
<evidence type="ECO:0000259" key="2">
    <source>
        <dbReference type="PROSITE" id="PS50181"/>
    </source>
</evidence>
<dbReference type="SUPFAM" id="SSF52047">
    <property type="entry name" value="RNI-like"/>
    <property type="match status" value="1"/>
</dbReference>
<name>A0AAQ3PNY0_PASNO</name>
<dbReference type="PROSITE" id="PS50181">
    <property type="entry name" value="FBOX"/>
    <property type="match status" value="1"/>
</dbReference>
<dbReference type="InterPro" id="IPR053197">
    <property type="entry name" value="F-box_SCFL_complex_component"/>
</dbReference>
<feature type="domain" description="F-box" evidence="2">
    <location>
        <begin position="64"/>
        <end position="113"/>
    </location>
</feature>
<keyword evidence="4" id="KW-1185">Reference proteome</keyword>
<dbReference type="PANTHER" id="PTHR34223">
    <property type="entry name" value="OS11G0201299 PROTEIN"/>
    <property type="match status" value="1"/>
</dbReference>
<dbReference type="SUPFAM" id="SSF81383">
    <property type="entry name" value="F-box domain"/>
    <property type="match status" value="1"/>
</dbReference>
<dbReference type="InterPro" id="IPR032675">
    <property type="entry name" value="LRR_dom_sf"/>
</dbReference>
<dbReference type="Pfam" id="PF00646">
    <property type="entry name" value="F-box"/>
    <property type="match status" value="1"/>
</dbReference>
<feature type="non-terminal residue" evidence="3">
    <location>
        <position position="1"/>
    </location>
</feature>
<dbReference type="Gene3D" id="3.80.10.10">
    <property type="entry name" value="Ribonuclease Inhibitor"/>
    <property type="match status" value="1"/>
</dbReference>
<evidence type="ECO:0000313" key="4">
    <source>
        <dbReference type="Proteomes" id="UP001341281"/>
    </source>
</evidence>
<dbReference type="EMBL" id="CP144745">
    <property type="protein sequence ID" value="WVZ53636.1"/>
    <property type="molecule type" value="Genomic_DNA"/>
</dbReference>
<dbReference type="AlphaFoldDB" id="A0AAQ3PNY0"/>
<evidence type="ECO:0000313" key="3">
    <source>
        <dbReference type="EMBL" id="WVZ53636.1"/>
    </source>
</evidence>
<gene>
    <name evidence="3" type="ORF">U9M48_004549</name>
</gene>
<protein>
    <recommendedName>
        <fullName evidence="2">F-box domain-containing protein</fullName>
    </recommendedName>
</protein>